<gene>
    <name evidence="1" type="ORF">CRG98_011342</name>
</gene>
<dbReference type="EMBL" id="PGOL01000565">
    <property type="protein sequence ID" value="PKI68262.1"/>
    <property type="molecule type" value="Genomic_DNA"/>
</dbReference>
<sequence length="135" mass="15146">MQTQDKLLEANNFALVTWNEQKRLPSLIRTRDIFLRKYPRHRALPHVRVPAARALVAACPSTARSLSCARLRPAQSRVPACAPHARARPAARLACLNVHALAPEHPSEDFIESPDSQTLPRLFPRILRLGITFST</sequence>
<evidence type="ECO:0000313" key="1">
    <source>
        <dbReference type="EMBL" id="PKI68262.1"/>
    </source>
</evidence>
<organism evidence="1 2">
    <name type="scientific">Punica granatum</name>
    <name type="common">Pomegranate</name>
    <dbReference type="NCBI Taxonomy" id="22663"/>
    <lineage>
        <taxon>Eukaryota</taxon>
        <taxon>Viridiplantae</taxon>
        <taxon>Streptophyta</taxon>
        <taxon>Embryophyta</taxon>
        <taxon>Tracheophyta</taxon>
        <taxon>Spermatophyta</taxon>
        <taxon>Magnoliopsida</taxon>
        <taxon>eudicotyledons</taxon>
        <taxon>Gunneridae</taxon>
        <taxon>Pentapetalae</taxon>
        <taxon>rosids</taxon>
        <taxon>malvids</taxon>
        <taxon>Myrtales</taxon>
        <taxon>Lythraceae</taxon>
        <taxon>Punica</taxon>
    </lineage>
</organism>
<proteinExistence type="predicted"/>
<reference evidence="1 2" key="1">
    <citation type="submission" date="2017-11" db="EMBL/GenBank/DDBJ databases">
        <title>De-novo sequencing of pomegranate (Punica granatum L.) genome.</title>
        <authorList>
            <person name="Akparov Z."/>
            <person name="Amiraslanov A."/>
            <person name="Hajiyeva S."/>
            <person name="Abbasov M."/>
            <person name="Kaur K."/>
            <person name="Hamwieh A."/>
            <person name="Solovyev V."/>
            <person name="Salamov A."/>
            <person name="Braich B."/>
            <person name="Kosarev P."/>
            <person name="Mahmoud A."/>
            <person name="Hajiyev E."/>
            <person name="Babayeva S."/>
            <person name="Izzatullayeva V."/>
            <person name="Mammadov A."/>
            <person name="Mammadov A."/>
            <person name="Sharifova S."/>
            <person name="Ojaghi J."/>
            <person name="Eynullazada K."/>
            <person name="Bayramov B."/>
            <person name="Abdulazimova A."/>
            <person name="Shahmuradov I."/>
        </authorList>
    </citation>
    <scope>NUCLEOTIDE SEQUENCE [LARGE SCALE GENOMIC DNA]</scope>
    <source>
        <strain evidence="2">cv. AG2017</strain>
        <tissue evidence="1">Leaf</tissue>
    </source>
</reference>
<dbReference type="Proteomes" id="UP000233551">
    <property type="component" value="Unassembled WGS sequence"/>
</dbReference>
<dbReference type="AlphaFoldDB" id="A0A2I0KIC0"/>
<evidence type="ECO:0000313" key="2">
    <source>
        <dbReference type="Proteomes" id="UP000233551"/>
    </source>
</evidence>
<protein>
    <submittedName>
        <fullName evidence="1">Uncharacterized protein</fullName>
    </submittedName>
</protein>
<comment type="caution">
    <text evidence="1">The sequence shown here is derived from an EMBL/GenBank/DDBJ whole genome shotgun (WGS) entry which is preliminary data.</text>
</comment>
<keyword evidence="2" id="KW-1185">Reference proteome</keyword>
<name>A0A2I0KIC0_PUNGR</name>
<accession>A0A2I0KIC0</accession>